<accession>A0A830F3T2</accession>
<evidence type="ECO:0000256" key="1">
    <source>
        <dbReference type="SAM" id="MobiDB-lite"/>
    </source>
</evidence>
<dbReference type="OrthoDB" id="203544at2157"/>
<evidence type="ECO:0000256" key="2">
    <source>
        <dbReference type="SAM" id="Phobius"/>
    </source>
</evidence>
<evidence type="ECO:0000259" key="3">
    <source>
        <dbReference type="Pfam" id="PF03703"/>
    </source>
</evidence>
<feature type="compositionally biased region" description="Basic and acidic residues" evidence="1">
    <location>
        <begin position="209"/>
        <end position="219"/>
    </location>
</feature>
<dbReference type="PANTHER" id="PTHR37938">
    <property type="entry name" value="BLL0215 PROTEIN"/>
    <property type="match status" value="1"/>
</dbReference>
<dbReference type="InterPro" id="IPR005182">
    <property type="entry name" value="YdbS-like_PH"/>
</dbReference>
<dbReference type="RefSeq" id="WP_188978034.1">
    <property type="nucleotide sequence ID" value="NZ_BMPG01000002.1"/>
</dbReference>
<feature type="transmembrane region" description="Helical" evidence="2">
    <location>
        <begin position="38"/>
        <end position="59"/>
    </location>
</feature>
<protein>
    <recommendedName>
        <fullName evidence="3">YdbS-like PH domain-containing protein</fullName>
    </recommendedName>
</protein>
<dbReference type="PANTHER" id="PTHR37938:SF1">
    <property type="entry name" value="BLL0215 PROTEIN"/>
    <property type="match status" value="1"/>
</dbReference>
<comment type="caution">
    <text evidence="4">The sequence shown here is derived from an EMBL/GenBank/DDBJ whole genome shotgun (WGS) entry which is preliminary data.</text>
</comment>
<proteinExistence type="predicted"/>
<gene>
    <name evidence="4" type="ORF">GCM10009039_17590</name>
</gene>
<feature type="compositionally biased region" description="Acidic residues" evidence="1">
    <location>
        <begin position="179"/>
        <end position="198"/>
    </location>
</feature>
<evidence type="ECO:0000313" key="4">
    <source>
        <dbReference type="EMBL" id="GGL59851.1"/>
    </source>
</evidence>
<keyword evidence="2" id="KW-0472">Membrane</keyword>
<reference evidence="4" key="1">
    <citation type="journal article" date="2014" name="Int. J. Syst. Evol. Microbiol.">
        <title>Complete genome sequence of Corynebacterium casei LMG S-19264T (=DSM 44701T), isolated from a smear-ripened cheese.</title>
        <authorList>
            <consortium name="US DOE Joint Genome Institute (JGI-PGF)"/>
            <person name="Walter F."/>
            <person name="Albersmeier A."/>
            <person name="Kalinowski J."/>
            <person name="Ruckert C."/>
        </authorList>
    </citation>
    <scope>NUCLEOTIDE SEQUENCE</scope>
    <source>
        <strain evidence="4">JCM 19596</strain>
    </source>
</reference>
<feature type="region of interest" description="Disordered" evidence="1">
    <location>
        <begin position="179"/>
        <end position="219"/>
    </location>
</feature>
<keyword evidence="2" id="KW-1133">Transmembrane helix</keyword>
<keyword evidence="2" id="KW-0812">Transmembrane</keyword>
<dbReference type="Pfam" id="PF03703">
    <property type="entry name" value="bPH_2"/>
    <property type="match status" value="1"/>
</dbReference>
<keyword evidence="5" id="KW-1185">Reference proteome</keyword>
<dbReference type="EMBL" id="BMPG01000002">
    <property type="protein sequence ID" value="GGL59851.1"/>
    <property type="molecule type" value="Genomic_DNA"/>
</dbReference>
<organism evidence="4 5">
    <name type="scientific">Halocalculus aciditolerans</name>
    <dbReference type="NCBI Taxonomy" id="1383812"/>
    <lineage>
        <taxon>Archaea</taxon>
        <taxon>Methanobacteriati</taxon>
        <taxon>Methanobacteriota</taxon>
        <taxon>Stenosarchaea group</taxon>
        <taxon>Halobacteria</taxon>
        <taxon>Halobacteriales</taxon>
        <taxon>Halobacteriaceae</taxon>
        <taxon>Halocalculus</taxon>
    </lineage>
</organism>
<dbReference type="Proteomes" id="UP000607197">
    <property type="component" value="Unassembled WGS sequence"/>
</dbReference>
<evidence type="ECO:0000313" key="5">
    <source>
        <dbReference type="Proteomes" id="UP000607197"/>
    </source>
</evidence>
<reference evidence="4" key="2">
    <citation type="submission" date="2020-09" db="EMBL/GenBank/DDBJ databases">
        <authorList>
            <person name="Sun Q."/>
            <person name="Ohkuma M."/>
        </authorList>
    </citation>
    <scope>NUCLEOTIDE SEQUENCE</scope>
    <source>
        <strain evidence="4">JCM 19596</strain>
    </source>
</reference>
<name>A0A830F3T2_9EURY</name>
<dbReference type="AlphaFoldDB" id="A0A830F3T2"/>
<feature type="domain" description="YdbS-like PH" evidence="3">
    <location>
        <begin position="63"/>
        <end position="136"/>
    </location>
</feature>
<sequence length="219" mass="23491">MPPESTLDSADLDWLTLDDGESVVWAGNPHESSMLPSVLMGLPLCLVLVGFAVIAEAYLSRENTQFVVTTDALYKKTGIFSRDVQRIDFEKVQNTSYSQGFFGTRFGYGDVDVSTAGGSGVEMRFGSVPDPKGVQELVNKRVKAGRPSDTETGESKGDVLDDILTELRAIRHAVEADANADDVGDIDSGDVDADDTEDAAGRGSAVTRRVSDDTFSDGR</sequence>